<dbReference type="InterPro" id="IPR050426">
    <property type="entry name" value="Glycosyltransferase_28"/>
</dbReference>
<dbReference type="AlphaFoldDB" id="A0AA37XII1"/>
<dbReference type="GO" id="GO:0008194">
    <property type="term" value="F:UDP-glycosyltransferase activity"/>
    <property type="evidence" value="ECO:0007669"/>
    <property type="project" value="InterPro"/>
</dbReference>
<protein>
    <recommendedName>
        <fullName evidence="1">Erythromycin biosynthesis protein CIII-like C-terminal domain-containing protein</fullName>
    </recommendedName>
</protein>
<dbReference type="Gene3D" id="3.40.50.2000">
    <property type="entry name" value="Glycogen Phosphorylase B"/>
    <property type="match status" value="2"/>
</dbReference>
<dbReference type="GO" id="GO:0017000">
    <property type="term" value="P:antibiotic biosynthetic process"/>
    <property type="evidence" value="ECO:0007669"/>
    <property type="project" value="UniProtKB-ARBA"/>
</dbReference>
<evidence type="ECO:0000313" key="3">
    <source>
        <dbReference type="EMBL" id="GMA33764.1"/>
    </source>
</evidence>
<evidence type="ECO:0000313" key="4">
    <source>
        <dbReference type="Proteomes" id="UP001157161"/>
    </source>
</evidence>
<keyword evidence="4" id="KW-1185">Reference proteome</keyword>
<dbReference type="PANTHER" id="PTHR48050:SF13">
    <property type="entry name" value="STEROL 3-BETA-GLUCOSYLTRANSFERASE UGT80A2"/>
    <property type="match status" value="1"/>
</dbReference>
<dbReference type="EMBL" id="BSUM01000005">
    <property type="protein sequence ID" value="GMA33764.1"/>
    <property type="molecule type" value="Genomic_DNA"/>
</dbReference>
<comment type="caution">
    <text evidence="3">The sequence shown here is derived from an EMBL/GenBank/DDBJ whole genome shotgun (WGS) entry which is preliminary data.</text>
</comment>
<reference evidence="3" key="2">
    <citation type="submission" date="2023-02" db="EMBL/GenBank/DDBJ databases">
        <authorList>
            <person name="Sun Q."/>
            <person name="Mori K."/>
        </authorList>
    </citation>
    <scope>NUCLEOTIDE SEQUENCE</scope>
    <source>
        <strain evidence="3">NBRC 112290</strain>
    </source>
</reference>
<dbReference type="InterPro" id="IPR010610">
    <property type="entry name" value="EryCIII-like_C"/>
</dbReference>
<dbReference type="Pfam" id="PF06722">
    <property type="entry name" value="EryCIII-like_C"/>
    <property type="match status" value="1"/>
</dbReference>
<organism evidence="3 4">
    <name type="scientific">Litorihabitans aurantiacus</name>
    <dbReference type="NCBI Taxonomy" id="1930061"/>
    <lineage>
        <taxon>Bacteria</taxon>
        <taxon>Bacillati</taxon>
        <taxon>Actinomycetota</taxon>
        <taxon>Actinomycetes</taxon>
        <taxon>Micrococcales</taxon>
        <taxon>Beutenbergiaceae</taxon>
        <taxon>Litorihabitans</taxon>
    </lineage>
</organism>
<dbReference type="PANTHER" id="PTHR48050">
    <property type="entry name" value="STEROL 3-BETA-GLUCOSYLTRANSFERASE"/>
    <property type="match status" value="1"/>
</dbReference>
<evidence type="ECO:0000313" key="2">
    <source>
        <dbReference type="EMBL" id="GMA33701.1"/>
    </source>
</evidence>
<gene>
    <name evidence="2" type="ORF">GCM10025875_36930</name>
    <name evidence="3" type="ORF">GCM10025875_37560</name>
</gene>
<reference evidence="3" key="1">
    <citation type="journal article" date="2014" name="Int. J. Syst. Evol. Microbiol.">
        <title>Complete genome sequence of Corynebacterium casei LMG S-19264T (=DSM 44701T), isolated from a smear-ripened cheese.</title>
        <authorList>
            <consortium name="US DOE Joint Genome Institute (JGI-PGF)"/>
            <person name="Walter F."/>
            <person name="Albersmeier A."/>
            <person name="Kalinowski J."/>
            <person name="Ruckert C."/>
        </authorList>
    </citation>
    <scope>NUCLEOTIDE SEQUENCE</scope>
    <source>
        <strain evidence="3">NBRC 112290</strain>
    </source>
</reference>
<dbReference type="EMBL" id="BSUM01000004">
    <property type="protein sequence ID" value="GMA33701.1"/>
    <property type="molecule type" value="Genomic_DNA"/>
</dbReference>
<dbReference type="SUPFAM" id="SSF53756">
    <property type="entry name" value="UDP-Glycosyltransferase/glycogen phosphorylase"/>
    <property type="match status" value="1"/>
</dbReference>
<dbReference type="Proteomes" id="UP001157161">
    <property type="component" value="Unassembled WGS sequence"/>
</dbReference>
<proteinExistence type="predicted"/>
<feature type="domain" description="Erythromycin biosynthesis protein CIII-like C-terminal" evidence="1">
    <location>
        <begin position="280"/>
        <end position="377"/>
    </location>
</feature>
<evidence type="ECO:0000259" key="1">
    <source>
        <dbReference type="Pfam" id="PF06722"/>
    </source>
</evidence>
<dbReference type="CDD" id="cd03784">
    <property type="entry name" value="GT1_Gtf-like"/>
    <property type="match status" value="1"/>
</dbReference>
<dbReference type="GO" id="GO:0016758">
    <property type="term" value="F:hexosyltransferase activity"/>
    <property type="evidence" value="ECO:0007669"/>
    <property type="project" value="UniProtKB-ARBA"/>
</dbReference>
<accession>A0AA37XII1</accession>
<sequence length="392" mass="40250">MTAGSRGDVEPFLALARTAARAGHDVQVAGPDGSGVSSEGVDLVSLGVDYSAVIRDQGVSIGAALRNYRTVVKPIMRGVIVGAARAAAAFVPDVVLAHPKVLSAPLIAAALDIPHVLVELVPAVTPTRAFPAAGTVTADLGILNRLTYLGTSHASSMFGAALDEAAGQLGISRDQRLPSPAATLLPITPTLLERPADWPASVHLTGPWIEPVTTEVLPQDVSDFVAGGPFIYAGFGSMSAGDPIERGRAVISAAHAHGYRVLMATGLGGVDVPDRLRGADVMVVRSVPHGLTLPRASAAMHHGGIGTVQAAARAGAPSIIVPFIADQPFWGAMLHRRGLAPAPIPRRRVSAASLGRAIQATSAYRGAVASLAKTMQTEQGTKAALEAIEKLT</sequence>
<dbReference type="RefSeq" id="WP_284252992.1">
    <property type="nucleotide sequence ID" value="NZ_BSUM01000004.1"/>
</dbReference>
<name>A0AA37XII1_9MICO</name>
<dbReference type="InterPro" id="IPR002213">
    <property type="entry name" value="UDP_glucos_trans"/>
</dbReference>
<dbReference type="FunFam" id="3.40.50.2000:FF:000009">
    <property type="entry name" value="Sterol 3-beta-glucosyltransferase UGT80A2"/>
    <property type="match status" value="1"/>
</dbReference>